<comment type="similarity">
    <text evidence="3">Belongs to the peptidase S1C family.</text>
</comment>
<evidence type="ECO:0000256" key="6">
    <source>
        <dbReference type="ARBA" id="ARBA00022670"/>
    </source>
</evidence>
<keyword evidence="19" id="KW-1185">Reference proteome</keyword>
<feature type="binding site" evidence="15">
    <location>
        <begin position="240"/>
        <end position="242"/>
    </location>
    <ligand>
        <name>substrate</name>
    </ligand>
</feature>
<keyword evidence="8" id="KW-0677">Repeat</keyword>
<dbReference type="CDD" id="cd10839">
    <property type="entry name" value="cpPDZ1_DegP-like"/>
    <property type="match status" value="1"/>
</dbReference>
<comment type="caution">
    <text evidence="18">The sequence shown here is derived from an EMBL/GenBank/DDBJ whole genome shotgun (WGS) entry which is preliminary data.</text>
</comment>
<evidence type="ECO:0000256" key="14">
    <source>
        <dbReference type="PIRSR" id="PIRSR611782-1"/>
    </source>
</evidence>
<reference evidence="18 19" key="1">
    <citation type="submission" date="2019-01" db="EMBL/GenBank/DDBJ databases">
        <title>Zoogloea oleivorans genome sequencing and assembly.</title>
        <authorList>
            <person name="Tancsics A."/>
            <person name="Farkas M."/>
            <person name="Kriszt B."/>
            <person name="Maroti G."/>
            <person name="Horvath B."/>
        </authorList>
    </citation>
    <scope>NUCLEOTIDE SEQUENCE [LARGE SCALE GENOMIC DNA]</scope>
    <source>
        <strain evidence="18 19">Buc</strain>
    </source>
</reference>
<dbReference type="Gene3D" id="2.40.10.120">
    <property type="match status" value="1"/>
</dbReference>
<dbReference type="PANTHER" id="PTHR22939:SF130">
    <property type="entry name" value="PERIPLASMIC SERINE ENDOPROTEASE DEGP-LIKE-RELATED"/>
    <property type="match status" value="1"/>
</dbReference>
<keyword evidence="12" id="KW-0346">Stress response</keyword>
<evidence type="ECO:0000256" key="2">
    <source>
        <dbReference type="ARBA" id="ARBA00004418"/>
    </source>
</evidence>
<dbReference type="Pfam" id="PF17820">
    <property type="entry name" value="PDZ_6"/>
    <property type="match status" value="2"/>
</dbReference>
<dbReference type="Proteomes" id="UP000389128">
    <property type="component" value="Unassembled WGS sequence"/>
</dbReference>
<dbReference type="InterPro" id="IPR041489">
    <property type="entry name" value="PDZ_6"/>
</dbReference>
<evidence type="ECO:0000256" key="13">
    <source>
        <dbReference type="ARBA" id="ARBA00032850"/>
    </source>
</evidence>
<keyword evidence="9" id="KW-0574">Periplasm</keyword>
<dbReference type="Pfam" id="PF13365">
    <property type="entry name" value="Trypsin_2"/>
    <property type="match status" value="1"/>
</dbReference>
<dbReference type="PROSITE" id="PS50106">
    <property type="entry name" value="PDZ"/>
    <property type="match status" value="2"/>
</dbReference>
<comment type="catalytic activity">
    <reaction evidence="1">
        <text>Acts on substrates that are at least partially unfolded. The cleavage site P1 residue is normally between a pair of hydrophobic residues, such as Val-|-Val.</text>
        <dbReference type="EC" id="3.4.21.107"/>
    </reaction>
</comment>
<accession>A0A6C2D7C2</accession>
<evidence type="ECO:0000256" key="5">
    <source>
        <dbReference type="ARBA" id="ARBA00013958"/>
    </source>
</evidence>
<feature type="chain" id="PRO_5038841958" description="Probable periplasmic serine endoprotease DegP-like" evidence="16">
    <location>
        <begin position="38"/>
        <end position="497"/>
    </location>
</feature>
<evidence type="ECO:0000256" key="3">
    <source>
        <dbReference type="ARBA" id="ARBA00010541"/>
    </source>
</evidence>
<dbReference type="GO" id="GO:0012501">
    <property type="term" value="P:programmed cell death"/>
    <property type="evidence" value="ECO:0007669"/>
    <property type="project" value="TreeGrafter"/>
</dbReference>
<dbReference type="InterPro" id="IPR001940">
    <property type="entry name" value="Peptidase_S1C"/>
</dbReference>
<name>A0A6C2D7C2_9RHOO</name>
<comment type="subcellular location">
    <subcellularLocation>
        <location evidence="2">Periplasm</location>
    </subcellularLocation>
</comment>
<dbReference type="SUPFAM" id="SSF50494">
    <property type="entry name" value="Trypsin-like serine proteases"/>
    <property type="match status" value="1"/>
</dbReference>
<dbReference type="SUPFAM" id="SSF50156">
    <property type="entry name" value="PDZ domain-like"/>
    <property type="match status" value="2"/>
</dbReference>
<evidence type="ECO:0000259" key="17">
    <source>
        <dbReference type="PROSITE" id="PS50106"/>
    </source>
</evidence>
<feature type="active site" description="Charge relay system" evidence="14">
    <location>
        <position position="139"/>
    </location>
</feature>
<feature type="binding site" evidence="15">
    <location>
        <position position="139"/>
    </location>
    <ligand>
        <name>substrate</name>
    </ligand>
</feature>
<protein>
    <recommendedName>
        <fullName evidence="5">Probable periplasmic serine endoprotease DegP-like</fullName>
        <ecNumber evidence="4">3.4.21.107</ecNumber>
    </recommendedName>
    <alternativeName>
        <fullName evidence="13">Protease Do</fullName>
    </alternativeName>
</protein>
<keyword evidence="10" id="KW-0378">Hydrolase</keyword>
<feature type="signal peptide" evidence="16">
    <location>
        <begin position="1"/>
        <end position="37"/>
    </location>
</feature>
<dbReference type="InterPro" id="IPR009003">
    <property type="entry name" value="Peptidase_S1_PA"/>
</dbReference>
<keyword evidence="6" id="KW-0645">Protease</keyword>
<dbReference type="SMART" id="SM00228">
    <property type="entry name" value="PDZ"/>
    <property type="match status" value="2"/>
</dbReference>
<keyword evidence="11" id="KW-0720">Serine protease</keyword>
<dbReference type="InterPro" id="IPR011782">
    <property type="entry name" value="Pept_S1C_Do"/>
</dbReference>
<organism evidence="18 19">
    <name type="scientific">Zoogloea oleivorans</name>
    <dbReference type="NCBI Taxonomy" id="1552750"/>
    <lineage>
        <taxon>Bacteria</taxon>
        <taxon>Pseudomonadati</taxon>
        <taxon>Pseudomonadota</taxon>
        <taxon>Betaproteobacteria</taxon>
        <taxon>Rhodocyclales</taxon>
        <taxon>Zoogloeaceae</taxon>
        <taxon>Zoogloea</taxon>
    </lineage>
</organism>
<evidence type="ECO:0000256" key="15">
    <source>
        <dbReference type="PIRSR" id="PIRSR611782-2"/>
    </source>
</evidence>
<dbReference type="AlphaFoldDB" id="A0A6C2D7C2"/>
<feature type="domain" description="PDZ" evidence="17">
    <location>
        <begin position="383"/>
        <end position="483"/>
    </location>
</feature>
<evidence type="ECO:0000256" key="4">
    <source>
        <dbReference type="ARBA" id="ARBA00013035"/>
    </source>
</evidence>
<evidence type="ECO:0000313" key="19">
    <source>
        <dbReference type="Proteomes" id="UP000389128"/>
    </source>
</evidence>
<dbReference type="NCBIfam" id="TIGR02037">
    <property type="entry name" value="degP_htrA_DO"/>
    <property type="match status" value="1"/>
</dbReference>
<dbReference type="PANTHER" id="PTHR22939">
    <property type="entry name" value="SERINE PROTEASE FAMILY S1C HTRA-RELATED"/>
    <property type="match status" value="1"/>
</dbReference>
<evidence type="ECO:0000256" key="9">
    <source>
        <dbReference type="ARBA" id="ARBA00022764"/>
    </source>
</evidence>
<dbReference type="GO" id="GO:0004252">
    <property type="term" value="F:serine-type endopeptidase activity"/>
    <property type="evidence" value="ECO:0007669"/>
    <property type="project" value="InterPro"/>
</dbReference>
<evidence type="ECO:0000256" key="12">
    <source>
        <dbReference type="ARBA" id="ARBA00023016"/>
    </source>
</evidence>
<dbReference type="OrthoDB" id="8520726at2"/>
<dbReference type="EC" id="3.4.21.107" evidence="4"/>
<sequence>MTIHSCGNPAPRLYAHLSLGLAAILCAGGVAFPPAHAAEPGTDAPASFATVGVPDFSQITRRYGSTVVNISISGMRQVSVGPDTSDTAGDDNDADSMQQFLRRFQQQFGGTGASMQVPVRGLGSGFIVSEDGLILTNAHVIANASDVVVKLTDRREFHARVIGSDRKTDIAVLKIDARGLPTVSIGNPAELQVGQWVLAIGAPYGFENSVSAGVVSAKGRSLPDGSGVPFIQTDAAVNPGNSGGPLFNARGEVVGINSQIYSRTGGFQGLSFAIPIDLALKVQKQIVATGHASHGMLGVTVQEVNQALAEAFRLPSPTGALLLDVQPGSPGAKAGLLPGDVIVGVDGKPITSAGDVQTLVTMAQPGQRLLFEVWRDGQPGHLTVTLGEAGKAASPPPVPRADTQALSLLGLQLRPLQPVEHLAIGSAAGLLVEAANGPAQAAGMQARDVVLSINGKTVASLDQARAAVKGAGGTVALLVQRGGEKLFVPISQSAPSR</sequence>
<dbReference type="GO" id="GO:0006508">
    <property type="term" value="P:proteolysis"/>
    <property type="evidence" value="ECO:0007669"/>
    <property type="project" value="UniProtKB-KW"/>
</dbReference>
<dbReference type="Gene3D" id="2.30.42.10">
    <property type="match status" value="2"/>
</dbReference>
<evidence type="ECO:0000256" key="1">
    <source>
        <dbReference type="ARBA" id="ARBA00001772"/>
    </source>
</evidence>
<dbReference type="RefSeq" id="WP_148577217.1">
    <property type="nucleotide sequence ID" value="NZ_SDKK01000001.1"/>
</dbReference>
<feature type="domain" description="PDZ" evidence="17">
    <location>
        <begin position="286"/>
        <end position="377"/>
    </location>
</feature>
<keyword evidence="7 16" id="KW-0732">Signal</keyword>
<evidence type="ECO:0000256" key="8">
    <source>
        <dbReference type="ARBA" id="ARBA00022737"/>
    </source>
</evidence>
<evidence type="ECO:0000313" key="18">
    <source>
        <dbReference type="EMBL" id="TYC62127.1"/>
    </source>
</evidence>
<feature type="active site" description="Charge relay system" evidence="14">
    <location>
        <position position="242"/>
    </location>
</feature>
<dbReference type="GO" id="GO:0042597">
    <property type="term" value="C:periplasmic space"/>
    <property type="evidence" value="ECO:0007669"/>
    <property type="project" value="UniProtKB-SubCell"/>
</dbReference>
<dbReference type="InterPro" id="IPR001478">
    <property type="entry name" value="PDZ"/>
</dbReference>
<evidence type="ECO:0000256" key="11">
    <source>
        <dbReference type="ARBA" id="ARBA00022825"/>
    </source>
</evidence>
<evidence type="ECO:0000256" key="7">
    <source>
        <dbReference type="ARBA" id="ARBA00022729"/>
    </source>
</evidence>
<proteinExistence type="inferred from homology"/>
<feature type="active site" description="Charge relay system" evidence="14">
    <location>
        <position position="169"/>
    </location>
</feature>
<evidence type="ECO:0000256" key="10">
    <source>
        <dbReference type="ARBA" id="ARBA00022801"/>
    </source>
</evidence>
<feature type="binding site" evidence="15">
    <location>
        <position position="169"/>
    </location>
    <ligand>
        <name>substrate</name>
    </ligand>
</feature>
<dbReference type="EMBL" id="SDKK01000001">
    <property type="protein sequence ID" value="TYC62127.1"/>
    <property type="molecule type" value="Genomic_DNA"/>
</dbReference>
<dbReference type="InterPro" id="IPR036034">
    <property type="entry name" value="PDZ_sf"/>
</dbReference>
<dbReference type="PRINTS" id="PR00834">
    <property type="entry name" value="PROTEASES2C"/>
</dbReference>
<evidence type="ECO:0000256" key="16">
    <source>
        <dbReference type="SAM" id="SignalP"/>
    </source>
</evidence>
<gene>
    <name evidence="18" type="ORF">ETQ85_00780</name>
</gene>